<feature type="region of interest" description="Disordered" evidence="1">
    <location>
        <begin position="51"/>
        <end position="124"/>
    </location>
</feature>
<accession>A0A8S5QW50</accession>
<name>A0A8S5QW50_9CAUD</name>
<reference evidence="2" key="1">
    <citation type="journal article" date="2021" name="Proc. Natl. Acad. Sci. U.S.A.">
        <title>A Catalog of Tens of Thousands of Viruses from Human Metagenomes Reveals Hidden Associations with Chronic Diseases.</title>
        <authorList>
            <person name="Tisza M.J."/>
            <person name="Buck C.B."/>
        </authorList>
    </citation>
    <scope>NUCLEOTIDE SEQUENCE</scope>
    <source>
        <strain evidence="2">CtB3C22</strain>
    </source>
</reference>
<feature type="compositionally biased region" description="Polar residues" evidence="1">
    <location>
        <begin position="242"/>
        <end position="252"/>
    </location>
</feature>
<dbReference type="EMBL" id="BK015746">
    <property type="protein sequence ID" value="DAE23091.1"/>
    <property type="molecule type" value="Genomic_DNA"/>
</dbReference>
<evidence type="ECO:0000313" key="2">
    <source>
        <dbReference type="EMBL" id="DAE23091.1"/>
    </source>
</evidence>
<sequence>MRKKILEALSTRFEGVDVKILERMAKKLAKTVENEDGIEEAVKGVTIQQLIDSEGDRRANESRETYEQKYGLKDGKPVGATEDEEDDEAEDEEDDDNEPIQPAISPKSGKGKQGKKMSQTDKMLKQLLENQQRLTDELSSMKQERIGKSRKARFEALLTEADEKIKTRYMRNFDRLNFKDDEDFDTWLDDIQSDIDDDIKTAKAAGTVTTVPKGGKATRKEGEVDPSVTAYLDSEASREDGNQFSTISGLPQQTPPTPAAK</sequence>
<feature type="compositionally biased region" description="Acidic residues" evidence="1">
    <location>
        <begin position="81"/>
        <end position="98"/>
    </location>
</feature>
<feature type="compositionally biased region" description="Basic and acidic residues" evidence="1">
    <location>
        <begin position="54"/>
        <end position="76"/>
    </location>
</feature>
<evidence type="ECO:0000256" key="1">
    <source>
        <dbReference type="SAM" id="MobiDB-lite"/>
    </source>
</evidence>
<proteinExistence type="predicted"/>
<feature type="region of interest" description="Disordered" evidence="1">
    <location>
        <begin position="208"/>
        <end position="261"/>
    </location>
</feature>
<protein>
    <submittedName>
        <fullName evidence="2">Uncharacterized protein</fullName>
    </submittedName>
</protein>
<organism evidence="2">
    <name type="scientific">Myoviridae sp. ctB3C22</name>
    <dbReference type="NCBI Taxonomy" id="2826629"/>
    <lineage>
        <taxon>Viruses</taxon>
        <taxon>Duplodnaviria</taxon>
        <taxon>Heunggongvirae</taxon>
        <taxon>Uroviricota</taxon>
        <taxon>Caudoviricetes</taxon>
    </lineage>
</organism>